<organism evidence="4 5">
    <name type="scientific">Favolaschia claudopus</name>
    <dbReference type="NCBI Taxonomy" id="2862362"/>
    <lineage>
        <taxon>Eukaryota</taxon>
        <taxon>Fungi</taxon>
        <taxon>Dikarya</taxon>
        <taxon>Basidiomycota</taxon>
        <taxon>Agaricomycotina</taxon>
        <taxon>Agaricomycetes</taxon>
        <taxon>Agaricomycetidae</taxon>
        <taxon>Agaricales</taxon>
        <taxon>Marasmiineae</taxon>
        <taxon>Mycenaceae</taxon>
        <taxon>Favolaschia</taxon>
    </lineage>
</organism>
<comment type="caution">
    <text evidence="4">The sequence shown here is derived from an EMBL/GenBank/DDBJ whole genome shotgun (WGS) entry which is preliminary data.</text>
</comment>
<feature type="region of interest" description="Disordered" evidence="2">
    <location>
        <begin position="93"/>
        <end position="228"/>
    </location>
</feature>
<feature type="compositionally biased region" description="Gly residues" evidence="2">
    <location>
        <begin position="162"/>
        <end position="177"/>
    </location>
</feature>
<dbReference type="Pfam" id="PF01585">
    <property type="entry name" value="G-patch"/>
    <property type="match status" value="1"/>
</dbReference>
<comment type="similarity">
    <text evidence="1">Belongs to the TFP11/STIP family.</text>
</comment>
<dbReference type="EMBL" id="JAWWNJ010000009">
    <property type="protein sequence ID" value="KAK7049042.1"/>
    <property type="molecule type" value="Genomic_DNA"/>
</dbReference>
<name>A0AAW0DD15_9AGAR</name>
<feature type="region of interest" description="Disordered" evidence="2">
    <location>
        <begin position="310"/>
        <end position="352"/>
    </location>
</feature>
<reference evidence="4 5" key="1">
    <citation type="journal article" date="2024" name="J Genomics">
        <title>Draft genome sequencing and assembly of Favolaschia claudopus CIRM-BRFM 2984 isolated from oak limbs.</title>
        <authorList>
            <person name="Navarro D."/>
            <person name="Drula E."/>
            <person name="Chaduli D."/>
            <person name="Cazenave R."/>
            <person name="Ahrendt S."/>
            <person name="Wang J."/>
            <person name="Lipzen A."/>
            <person name="Daum C."/>
            <person name="Barry K."/>
            <person name="Grigoriev I.V."/>
            <person name="Favel A."/>
            <person name="Rosso M.N."/>
            <person name="Martin F."/>
        </authorList>
    </citation>
    <scope>NUCLEOTIDE SEQUENCE [LARGE SCALE GENOMIC DNA]</scope>
    <source>
        <strain evidence="4 5">CIRM-BRFM 2984</strain>
    </source>
</reference>
<dbReference type="SMART" id="SM00443">
    <property type="entry name" value="G_patch"/>
    <property type="match status" value="1"/>
</dbReference>
<dbReference type="PANTHER" id="PTHR23329:SF1">
    <property type="entry name" value="TUFTELIN-INTERACTING PROTEIN 11"/>
    <property type="match status" value="1"/>
</dbReference>
<evidence type="ECO:0000313" key="4">
    <source>
        <dbReference type="EMBL" id="KAK7049042.1"/>
    </source>
</evidence>
<proteinExistence type="inferred from homology"/>
<feature type="domain" description="G-patch" evidence="3">
    <location>
        <begin position="235"/>
        <end position="281"/>
    </location>
</feature>
<dbReference type="GO" id="GO:0000390">
    <property type="term" value="P:spliceosomal complex disassembly"/>
    <property type="evidence" value="ECO:0007669"/>
    <property type="project" value="InterPro"/>
</dbReference>
<dbReference type="Proteomes" id="UP001362999">
    <property type="component" value="Unassembled WGS sequence"/>
</dbReference>
<evidence type="ECO:0000256" key="1">
    <source>
        <dbReference type="ARBA" id="ARBA00010900"/>
    </source>
</evidence>
<dbReference type="InterPro" id="IPR045211">
    <property type="entry name" value="TFP11/STIP/Ntr1"/>
</dbReference>
<dbReference type="PANTHER" id="PTHR23329">
    <property type="entry name" value="TUFTELIN-INTERACTING PROTEIN 11-RELATED"/>
    <property type="match status" value="1"/>
</dbReference>
<feature type="compositionally biased region" description="Low complexity" evidence="2">
    <location>
        <begin position="178"/>
        <end position="189"/>
    </location>
</feature>
<dbReference type="InterPro" id="IPR000467">
    <property type="entry name" value="G_patch_dom"/>
</dbReference>
<accession>A0AAW0DD15</accession>
<gene>
    <name evidence="4" type="ORF">R3P38DRAFT_3388166</name>
</gene>
<feature type="compositionally biased region" description="Basic and acidic residues" evidence="2">
    <location>
        <begin position="310"/>
        <end position="326"/>
    </location>
</feature>
<evidence type="ECO:0000313" key="5">
    <source>
        <dbReference type="Proteomes" id="UP001362999"/>
    </source>
</evidence>
<evidence type="ECO:0000259" key="3">
    <source>
        <dbReference type="PROSITE" id="PS50174"/>
    </source>
</evidence>
<dbReference type="InterPro" id="IPR022783">
    <property type="entry name" value="GCFC_dom"/>
</dbReference>
<protein>
    <submittedName>
        <fullName evidence="4">Tuftelin-interacting protein 11</fullName>
    </submittedName>
</protein>
<dbReference type="PROSITE" id="PS50174">
    <property type="entry name" value="G_PATCH"/>
    <property type="match status" value="1"/>
</dbReference>
<feature type="compositionally biased region" description="Basic residues" evidence="2">
    <location>
        <begin position="327"/>
        <end position="338"/>
    </location>
</feature>
<sequence>MNRLCMGNLLEDPVAKTSDFKWPMFLTKSSRFFDPPLCNFHCSMQDTNLFGWPVILNEANLVPRRQCARRNNWTKAPAFVSGYASKPFTSKMDVNDAQEEESNDGQSDNDNEGDSNDSDQSEPSRAPSPIPPQFGGLGSGSRQSQDEVDSPMPVLRQSKAGIGIGSKGGTGSQGGIGSSHSAGLGSASRAPPPTPDDVPSAFGSCSRPSFVRDNSSSRPATPLNAAEQAHFNKIQGSVGARLLAKMGWQNGTGLGASGEGIVTPVESKLGQQKMGMGFPGFKEKTEQSKAEARYRGAMVSDDEALAEVREARRKDKEAKEKRSDVWKRRRKSRRRWSARRGEDTPVSSGMGHIIDVTGAVPREVSSLADISSNTWSPSNDRTRIPQVRHIIRLIADACKTDLDGLAREAKALDERKQWIVHEDARVRKKVQDGSDLIARLQQVQIVANEIDTKSKELASLYEVSLENFSPLSYKFVDQFSREFERYRLDEIVVAAIAPLVRRMVTTWDPLDAPMVFLTTFRCWRWALRVSTVEDKPAQTQVDVYGSKTIAVAHRDVEKPMIPFESLHWNLLLSKVRTSINNNWNPQTPQWAVKLYEAWFSFLPPFIRDNLLDQLILPKVKKADVLGDAPRKVKGLLRSWSVGDDFPDDLGNWREVFDAGELDAMLLRHIFPKLGASLPEDLRVNPRDQVMTPLTNVLQWAASIRSSIFSQILETEFFPKWLDVLHIWLIQPKVSFEDVAQWYSFWKGSFPEKVQSMGGVARGFTRGLQLMNKAIELGLDAPPQLPGLDFRAEQAIFAPNTRGRNGTPRAPRRLSARTQEITFRSIVEDFAASHNLLFVPTGRAHEMSRITLFRVSLTADGKGGILVYILDDAVWAPVGDDGTY</sequence>
<dbReference type="GO" id="GO:0003676">
    <property type="term" value="F:nucleic acid binding"/>
    <property type="evidence" value="ECO:0007669"/>
    <property type="project" value="InterPro"/>
</dbReference>
<dbReference type="AlphaFoldDB" id="A0AAW0DD15"/>
<feature type="compositionally biased region" description="Acidic residues" evidence="2">
    <location>
        <begin position="96"/>
        <end position="120"/>
    </location>
</feature>
<dbReference type="GO" id="GO:0071008">
    <property type="term" value="C:U2-type post-mRNA release spliceosomal complex"/>
    <property type="evidence" value="ECO:0007669"/>
    <property type="project" value="TreeGrafter"/>
</dbReference>
<dbReference type="Pfam" id="PF07842">
    <property type="entry name" value="GCFC"/>
    <property type="match status" value="2"/>
</dbReference>
<keyword evidence="5" id="KW-1185">Reference proteome</keyword>
<evidence type="ECO:0000256" key="2">
    <source>
        <dbReference type="SAM" id="MobiDB-lite"/>
    </source>
</evidence>